<dbReference type="RefSeq" id="WP_345328013.1">
    <property type="nucleotide sequence ID" value="NZ_BAAAVH010000016.1"/>
</dbReference>
<evidence type="ECO:0000256" key="2">
    <source>
        <dbReference type="ARBA" id="ARBA00007362"/>
    </source>
</evidence>
<organism evidence="9 10">
    <name type="scientific">Kitasatospora aburaviensis</name>
    <dbReference type="NCBI Taxonomy" id="67265"/>
    <lineage>
        <taxon>Bacteria</taxon>
        <taxon>Bacillati</taxon>
        <taxon>Actinomycetota</taxon>
        <taxon>Actinomycetes</taxon>
        <taxon>Kitasatosporales</taxon>
        <taxon>Streptomycetaceae</taxon>
        <taxon>Kitasatospora</taxon>
    </lineage>
</organism>
<feature type="transmembrane region" description="Helical" evidence="7">
    <location>
        <begin position="151"/>
        <end position="171"/>
    </location>
</feature>
<feature type="transmembrane region" description="Helical" evidence="7">
    <location>
        <begin position="44"/>
        <end position="65"/>
    </location>
</feature>
<proteinExistence type="inferred from homology"/>
<protein>
    <submittedName>
        <fullName evidence="9">DMT family transporter</fullName>
    </submittedName>
</protein>
<dbReference type="InterPro" id="IPR050638">
    <property type="entry name" value="AA-Vitamin_Transporters"/>
</dbReference>
<reference evidence="10" key="1">
    <citation type="journal article" date="2019" name="Int. J. Syst. Evol. Microbiol.">
        <title>The Global Catalogue of Microorganisms (GCM) 10K type strain sequencing project: providing services to taxonomists for standard genome sequencing and annotation.</title>
        <authorList>
            <consortium name="The Broad Institute Genomics Platform"/>
            <consortium name="The Broad Institute Genome Sequencing Center for Infectious Disease"/>
            <person name="Wu L."/>
            <person name="Ma J."/>
        </authorList>
    </citation>
    <scope>NUCLEOTIDE SEQUENCE [LARGE SCALE GENOMIC DNA]</scope>
    <source>
        <strain evidence="10">CGMCC 4.1469</strain>
    </source>
</reference>
<evidence type="ECO:0000259" key="8">
    <source>
        <dbReference type="Pfam" id="PF00892"/>
    </source>
</evidence>
<feature type="transmembrane region" description="Helical" evidence="7">
    <location>
        <begin position="183"/>
        <end position="204"/>
    </location>
</feature>
<feature type="transmembrane region" description="Helical" evidence="7">
    <location>
        <begin position="241"/>
        <end position="262"/>
    </location>
</feature>
<dbReference type="InterPro" id="IPR037185">
    <property type="entry name" value="EmrE-like"/>
</dbReference>
<comment type="caution">
    <text evidence="9">The sequence shown here is derived from an EMBL/GenBank/DDBJ whole genome shotgun (WGS) entry which is preliminary data.</text>
</comment>
<feature type="transmembrane region" description="Helical" evidence="7">
    <location>
        <begin position="216"/>
        <end position="234"/>
    </location>
</feature>
<feature type="transmembrane region" description="Helical" evidence="7">
    <location>
        <begin position="268"/>
        <end position="288"/>
    </location>
</feature>
<evidence type="ECO:0000256" key="5">
    <source>
        <dbReference type="ARBA" id="ARBA00023136"/>
    </source>
</evidence>
<comment type="similarity">
    <text evidence="2">Belongs to the EamA transporter family.</text>
</comment>
<evidence type="ECO:0000313" key="9">
    <source>
        <dbReference type="EMBL" id="MFC5890242.1"/>
    </source>
</evidence>
<dbReference type="EMBL" id="JBHSOD010000075">
    <property type="protein sequence ID" value="MFC5890242.1"/>
    <property type="molecule type" value="Genomic_DNA"/>
</dbReference>
<dbReference type="PANTHER" id="PTHR32322:SF2">
    <property type="entry name" value="EAMA DOMAIN-CONTAINING PROTEIN"/>
    <property type="match status" value="1"/>
</dbReference>
<dbReference type="SUPFAM" id="SSF103481">
    <property type="entry name" value="Multidrug resistance efflux transporter EmrE"/>
    <property type="match status" value="2"/>
</dbReference>
<dbReference type="PANTHER" id="PTHR32322">
    <property type="entry name" value="INNER MEMBRANE TRANSPORTER"/>
    <property type="match status" value="1"/>
</dbReference>
<evidence type="ECO:0000256" key="3">
    <source>
        <dbReference type="ARBA" id="ARBA00022692"/>
    </source>
</evidence>
<comment type="subcellular location">
    <subcellularLocation>
        <location evidence="1">Membrane</location>
        <topology evidence="1">Multi-pass membrane protein</topology>
    </subcellularLocation>
</comment>
<feature type="region of interest" description="Disordered" evidence="6">
    <location>
        <begin position="294"/>
        <end position="319"/>
    </location>
</feature>
<keyword evidence="3 7" id="KW-0812">Transmembrane</keyword>
<name>A0ABW1F760_9ACTN</name>
<evidence type="ECO:0000313" key="10">
    <source>
        <dbReference type="Proteomes" id="UP001596067"/>
    </source>
</evidence>
<dbReference type="Pfam" id="PF00892">
    <property type="entry name" value="EamA"/>
    <property type="match status" value="1"/>
</dbReference>
<dbReference type="InterPro" id="IPR000620">
    <property type="entry name" value="EamA_dom"/>
</dbReference>
<accession>A0ABW1F760</accession>
<keyword evidence="4 7" id="KW-1133">Transmembrane helix</keyword>
<feature type="domain" description="EamA" evidence="8">
    <location>
        <begin position="153"/>
        <end position="278"/>
    </location>
</feature>
<feature type="transmembrane region" description="Helical" evidence="7">
    <location>
        <begin position="77"/>
        <end position="97"/>
    </location>
</feature>
<sequence length="319" mass="32004">MTPHGQLTPRSDGHRAGAGAAMTIAAMTSIQAGLALSVGQFDRIGPVTTAWLRLVWAGLILLVLARPRRSDFTRSGLRACLALGVVTAGMMSLFTLAIARIPLGTASALEFLGPLAVSLYAGRRAGLLRWSLLAAAGVVLLTQPWRGGTDPVGIALALAAGAGWAGYILLTQRAGDQVEGLKGLAVSLPTAALVTTFFVGPAAIGSVTPSQALTGLLLAAFAPLLSFTLEFLALRRLTTAAFGTLMSLEPAIAMVIGAVVLGQFPGPVGVLGVAGVVTAGIAAIRAGARTPAAPAPAAAPTAAGDNAPLAAAATPQQTR</sequence>
<evidence type="ECO:0000256" key="7">
    <source>
        <dbReference type="SAM" id="Phobius"/>
    </source>
</evidence>
<gene>
    <name evidence="9" type="ORF">ACFP0N_35325</name>
</gene>
<keyword evidence="5 7" id="KW-0472">Membrane</keyword>
<evidence type="ECO:0000256" key="6">
    <source>
        <dbReference type="SAM" id="MobiDB-lite"/>
    </source>
</evidence>
<keyword evidence="10" id="KW-1185">Reference proteome</keyword>
<feature type="transmembrane region" description="Helical" evidence="7">
    <location>
        <begin position="16"/>
        <end position="38"/>
    </location>
</feature>
<evidence type="ECO:0000256" key="1">
    <source>
        <dbReference type="ARBA" id="ARBA00004141"/>
    </source>
</evidence>
<evidence type="ECO:0000256" key="4">
    <source>
        <dbReference type="ARBA" id="ARBA00022989"/>
    </source>
</evidence>
<dbReference type="Proteomes" id="UP001596067">
    <property type="component" value="Unassembled WGS sequence"/>
</dbReference>